<dbReference type="SMART" id="SM00382">
    <property type="entry name" value="AAA"/>
    <property type="match status" value="2"/>
</dbReference>
<organism evidence="5 6">
    <name type="scientific">Saitozyma podzolica</name>
    <dbReference type="NCBI Taxonomy" id="1890683"/>
    <lineage>
        <taxon>Eukaryota</taxon>
        <taxon>Fungi</taxon>
        <taxon>Dikarya</taxon>
        <taxon>Basidiomycota</taxon>
        <taxon>Agaricomycotina</taxon>
        <taxon>Tremellomycetes</taxon>
        <taxon>Tremellales</taxon>
        <taxon>Trimorphomycetaceae</taxon>
        <taxon>Saitozyma</taxon>
    </lineage>
</organism>
<dbReference type="InterPro" id="IPR003593">
    <property type="entry name" value="AAA+_ATPase"/>
</dbReference>
<evidence type="ECO:0000259" key="4">
    <source>
        <dbReference type="PROSITE" id="PS50893"/>
    </source>
</evidence>
<protein>
    <recommendedName>
        <fullName evidence="4">ABC transporter domain-containing protein</fullName>
    </recommendedName>
</protein>
<dbReference type="PROSITE" id="PS00211">
    <property type="entry name" value="ABC_TRANSPORTER_1"/>
    <property type="match status" value="2"/>
</dbReference>
<dbReference type="CDD" id="cd03221">
    <property type="entry name" value="ABCF_EF-3"/>
    <property type="match status" value="2"/>
</dbReference>
<evidence type="ECO:0000256" key="1">
    <source>
        <dbReference type="ARBA" id="ARBA00022737"/>
    </source>
</evidence>
<keyword evidence="6" id="KW-1185">Reference proteome</keyword>
<dbReference type="PANTHER" id="PTHR19211:SF117">
    <property type="entry name" value="ATP-BINDING CASSETTE SUB-FAMILY F MEMBER 3"/>
    <property type="match status" value="1"/>
</dbReference>
<gene>
    <name evidence="5" type="ORF">EHS25_004508</name>
</gene>
<dbReference type="OrthoDB" id="2110130at2759"/>
<proteinExistence type="predicted"/>
<dbReference type="InterPro" id="IPR050611">
    <property type="entry name" value="ABCF"/>
</dbReference>
<dbReference type="Gene3D" id="3.40.50.300">
    <property type="entry name" value="P-loop containing nucleotide triphosphate hydrolases"/>
    <property type="match status" value="2"/>
</dbReference>
<dbReference type="Pfam" id="PF00005">
    <property type="entry name" value="ABC_tran"/>
    <property type="match status" value="2"/>
</dbReference>
<feature type="domain" description="ABC transporter" evidence="4">
    <location>
        <begin position="513"/>
        <end position="728"/>
    </location>
</feature>
<dbReference type="PANTHER" id="PTHR19211">
    <property type="entry name" value="ATP-BINDING TRANSPORT PROTEIN-RELATED"/>
    <property type="match status" value="1"/>
</dbReference>
<dbReference type="EMBL" id="RSCD01000002">
    <property type="protein sequence ID" value="RSH94703.1"/>
    <property type="molecule type" value="Genomic_DNA"/>
</dbReference>
<dbReference type="Proteomes" id="UP000279259">
    <property type="component" value="Unassembled WGS sequence"/>
</dbReference>
<dbReference type="InterPro" id="IPR032781">
    <property type="entry name" value="ABC_tran_Xtn"/>
</dbReference>
<accession>A0A427YU82</accession>
<keyword evidence="3" id="KW-0067">ATP-binding</keyword>
<evidence type="ECO:0000256" key="2">
    <source>
        <dbReference type="ARBA" id="ARBA00022741"/>
    </source>
</evidence>
<reference evidence="5 6" key="1">
    <citation type="submission" date="2018-11" db="EMBL/GenBank/DDBJ databases">
        <title>Genome sequence of Saitozyma podzolica DSM 27192.</title>
        <authorList>
            <person name="Aliyu H."/>
            <person name="Gorte O."/>
            <person name="Ochsenreither K."/>
        </authorList>
    </citation>
    <scope>NUCLEOTIDE SEQUENCE [LARGE SCALE GENOMIC DNA]</scope>
    <source>
        <strain evidence="5 6">DSM 27192</strain>
    </source>
</reference>
<name>A0A427YU82_9TREE</name>
<dbReference type="PROSITE" id="PS50893">
    <property type="entry name" value="ABC_TRANSPORTER_2"/>
    <property type="match status" value="2"/>
</dbReference>
<keyword evidence="2" id="KW-0547">Nucleotide-binding</keyword>
<dbReference type="InterPro" id="IPR003439">
    <property type="entry name" value="ABC_transporter-like_ATP-bd"/>
</dbReference>
<dbReference type="FunFam" id="3.40.50.300:FF:001135">
    <property type="entry name" value="ABC transporter F family member 3"/>
    <property type="match status" value="1"/>
</dbReference>
<keyword evidence="1" id="KW-0677">Repeat</keyword>
<sequence length="730" mass="81072">MAKVASDIRRTFPRTDEVVLSYIAGLVDDEEEEVDDIIEMTRGMLQSGPSQSDTKALDDFIGRLVTYLESQSSKRIRKAPTVTRLDKTINMRSQVMSATIAMSGKVDLESNTKGQASRVDLTKLAKAEAKLKAKIEKRSKRDLYQGSKLIEAHAKQQTYEEMFMKVNPLDLSGAAKGKSKDIHLTNIDVSFASNRILSGATLTMAHGRRYGLIGRNGVGKSTLLRHLALREVPIPTHISILYVEQEVVGDDTPAIDSVLQADVWRHKLVTDEAELNARLEVLETALKADGEGAEEKSAMESERDEISAKLGDVQKMLIEMEAETAPARAAALLAGLGFEEEVQRNPTRSFSGGWRMRLALARALFVKPDLLMLDEPSNNLDLNALAWLEDYLQTWPSTILVVSHDRAFLDAVATDIVHQHSHRLDYYKGNFSQFYATKTDRAINQRKEYEAQQIVIKGLQDFIARWRYNANRAPQAQSRIKQLEKMVLIDPPEEEESESFSFPEPEKISPPLLQLDEVTFGYSPDKLILKNVNIDVGLDSRLCVIGPNGAGKSTLIKLLTGSIQPIKGTATLNSRVRIAYFTQHHIDSLDVSMSPVAFLQSKFPGKTEQEYRSHLGHFGLTGLTGLQKIGTLSGGQKSRVAFSVLSLSRPHILLLDEPSNHMDIEGIDALVEAIAKFKGGVISISHDERFITATSSQLWVCSDGSLTKYSGNVEDYKNLIVNNIRAKTKP</sequence>
<dbReference type="InterPro" id="IPR027417">
    <property type="entry name" value="P-loop_NTPase"/>
</dbReference>
<feature type="domain" description="ABC transporter" evidence="4">
    <location>
        <begin position="182"/>
        <end position="446"/>
    </location>
</feature>
<comment type="caution">
    <text evidence="5">The sequence shown here is derived from an EMBL/GenBank/DDBJ whole genome shotgun (WGS) entry which is preliminary data.</text>
</comment>
<dbReference type="InterPro" id="IPR017871">
    <property type="entry name" value="ABC_transporter-like_CS"/>
</dbReference>
<dbReference type="Pfam" id="PF12848">
    <property type="entry name" value="ABC_tran_Xtn"/>
    <property type="match status" value="1"/>
</dbReference>
<dbReference type="GO" id="GO:0005524">
    <property type="term" value="F:ATP binding"/>
    <property type="evidence" value="ECO:0007669"/>
    <property type="project" value="UniProtKB-KW"/>
</dbReference>
<dbReference type="GO" id="GO:0016887">
    <property type="term" value="F:ATP hydrolysis activity"/>
    <property type="evidence" value="ECO:0007669"/>
    <property type="project" value="InterPro"/>
</dbReference>
<dbReference type="SUPFAM" id="SSF52540">
    <property type="entry name" value="P-loop containing nucleoside triphosphate hydrolases"/>
    <property type="match status" value="2"/>
</dbReference>
<evidence type="ECO:0000313" key="5">
    <source>
        <dbReference type="EMBL" id="RSH94703.1"/>
    </source>
</evidence>
<dbReference type="AlphaFoldDB" id="A0A427YU82"/>
<evidence type="ECO:0000313" key="6">
    <source>
        <dbReference type="Proteomes" id="UP000279259"/>
    </source>
</evidence>
<dbReference type="STRING" id="1890683.A0A427YU82"/>
<dbReference type="FunFam" id="3.40.50.300:FF:000104">
    <property type="entry name" value="ATP-binding cassette sub-family F member 3"/>
    <property type="match status" value="1"/>
</dbReference>
<evidence type="ECO:0000256" key="3">
    <source>
        <dbReference type="ARBA" id="ARBA00022840"/>
    </source>
</evidence>